<dbReference type="Gene3D" id="3.30.70.1230">
    <property type="entry name" value="Nucleotide cyclase"/>
    <property type="match status" value="1"/>
</dbReference>
<evidence type="ECO:0000313" key="9">
    <source>
        <dbReference type="EMBL" id="MBB6478792.1"/>
    </source>
</evidence>
<evidence type="ECO:0000256" key="3">
    <source>
        <dbReference type="ARBA" id="ARBA00022475"/>
    </source>
</evidence>
<sequence>MSEKIKKRPKVFEPQFFGLILGAFIFILFVFVARFTELDNRFELKMLDMHFYLKSTFRKISTQEGVTQEQRNPNISPDILILGIDNKSLNDFGKWPFPRYREADLVNSFARIQEQNQRESSLFLDIFFNDPDSRAIDDVLLIDAIQNSGRVYLETVLDYYPKEKELSDEMFSRQDLLISRFGMVENIVGDINQIDEYYSTEPPLRPYGNVIAGIGHANFFEDYDKKYRKQKMIVRSSKELEQIRLDLLTENFTLNRDNYERLAWIDKKGISHNIEMPLTESSLKSLEAEMERNAPIKTEDTDNDGTPDDSYYIVRKYEDRFIPAITLVLALNYFNRELSDLEVVLGEHIKIPNPQKFNTETGEWEQYYIVKSYAEYDENNNLLKDAEIELFDEIVIPINEKAELLVNFMGQGSDPSRGGQQTFPVRPFSGYAARVPGPDSSSWPRTKAVDNKILMCGAFALGLDQKTTPFGLMYGVEVHANALNTIIMDQFLHELPWYYNMLILFAAVMIIAFVTSKLSTGFSLAITILLEMGMLLGFTFIFEMNNLIINFTGPAIGMVFTFIVVVVYRVITEEGDKRRIKDMFGKYVSPIVVDQMMENPPELGGVDCEVTIFFSDIRSFTSLSETMSPQELVELLNLYLTAMTDCIMEFYGTLDKYIGDAIMCFWGAPLPQENHALLACKCAVRQLELLKELNATLPENKQIHIGIGLNSGVPTVGNMGSEGRMNYTVMGDDVNLASRLEGTNKQYYTEIIISEKTYDLIKDSGAITRELDDIRVKGKRKPVKIYELLGFEE</sequence>
<evidence type="ECO:0000256" key="4">
    <source>
        <dbReference type="ARBA" id="ARBA00022692"/>
    </source>
</evidence>
<dbReference type="FunFam" id="3.30.70.1230:FF:000016">
    <property type="entry name" value="Adenylate/guanylate cyclase domain-containing protein"/>
    <property type="match status" value="1"/>
</dbReference>
<dbReference type="Pfam" id="PF00211">
    <property type="entry name" value="Guanylate_cyc"/>
    <property type="match status" value="1"/>
</dbReference>
<feature type="transmembrane region" description="Helical" evidence="7">
    <location>
        <begin position="522"/>
        <end position="542"/>
    </location>
</feature>
<reference evidence="9 10" key="1">
    <citation type="submission" date="2020-08" db="EMBL/GenBank/DDBJ databases">
        <title>Genomic Encyclopedia of Type Strains, Phase IV (KMG-IV): sequencing the most valuable type-strain genomes for metagenomic binning, comparative biology and taxonomic classification.</title>
        <authorList>
            <person name="Goeker M."/>
        </authorList>
    </citation>
    <scope>NUCLEOTIDE SEQUENCE [LARGE SCALE GENOMIC DNA]</scope>
    <source>
        <strain evidence="9 10">DSM 2461</strain>
    </source>
</reference>
<keyword evidence="5 7" id="KW-1133">Transmembrane helix</keyword>
<dbReference type="EMBL" id="JACHGJ010000001">
    <property type="protein sequence ID" value="MBB6478792.1"/>
    <property type="molecule type" value="Genomic_DNA"/>
</dbReference>
<comment type="subcellular location">
    <subcellularLocation>
        <location evidence="1">Cell envelope</location>
    </subcellularLocation>
</comment>
<dbReference type="SMART" id="SM00044">
    <property type="entry name" value="CYCc"/>
    <property type="match status" value="1"/>
</dbReference>
<comment type="caution">
    <text evidence="9">The sequence shown here is derived from an EMBL/GenBank/DDBJ whole genome shotgun (WGS) entry which is preliminary data.</text>
</comment>
<dbReference type="CDD" id="cd07302">
    <property type="entry name" value="CHD"/>
    <property type="match status" value="1"/>
</dbReference>
<dbReference type="EC" id="4.6.1.1" evidence="9"/>
<organism evidence="9 10">
    <name type="scientific">Spirochaeta isovalerica</name>
    <dbReference type="NCBI Taxonomy" id="150"/>
    <lineage>
        <taxon>Bacteria</taxon>
        <taxon>Pseudomonadati</taxon>
        <taxon>Spirochaetota</taxon>
        <taxon>Spirochaetia</taxon>
        <taxon>Spirochaetales</taxon>
        <taxon>Spirochaetaceae</taxon>
        <taxon>Spirochaeta</taxon>
    </lineage>
</organism>
<evidence type="ECO:0000256" key="5">
    <source>
        <dbReference type="ARBA" id="ARBA00022989"/>
    </source>
</evidence>
<evidence type="ECO:0000256" key="7">
    <source>
        <dbReference type="SAM" id="Phobius"/>
    </source>
</evidence>
<dbReference type="InterPro" id="IPR050697">
    <property type="entry name" value="Adenylyl/Guanylyl_Cyclase_3/4"/>
</dbReference>
<dbReference type="Pfam" id="PF05226">
    <property type="entry name" value="CHASE2"/>
    <property type="match status" value="1"/>
</dbReference>
<dbReference type="GO" id="GO:0006171">
    <property type="term" value="P:cAMP biosynthetic process"/>
    <property type="evidence" value="ECO:0007669"/>
    <property type="project" value="TreeGrafter"/>
</dbReference>
<feature type="transmembrane region" description="Helical" evidence="7">
    <location>
        <begin position="497"/>
        <end position="515"/>
    </location>
</feature>
<dbReference type="SUPFAM" id="SSF55073">
    <property type="entry name" value="Nucleotide cyclase"/>
    <property type="match status" value="1"/>
</dbReference>
<evidence type="ECO:0000259" key="8">
    <source>
        <dbReference type="PROSITE" id="PS50125"/>
    </source>
</evidence>
<accession>A0A841R8I8</accession>
<dbReference type="PROSITE" id="PS50125">
    <property type="entry name" value="GUANYLATE_CYCLASE_2"/>
    <property type="match status" value="1"/>
</dbReference>
<dbReference type="GO" id="GO:0035556">
    <property type="term" value="P:intracellular signal transduction"/>
    <property type="evidence" value="ECO:0007669"/>
    <property type="project" value="InterPro"/>
</dbReference>
<evidence type="ECO:0000256" key="1">
    <source>
        <dbReference type="ARBA" id="ARBA00004196"/>
    </source>
</evidence>
<gene>
    <name evidence="9" type="ORF">HNR50_000425</name>
</gene>
<dbReference type="InterPro" id="IPR029787">
    <property type="entry name" value="Nucleotide_cyclase"/>
</dbReference>
<keyword evidence="6 7" id="KW-0472">Membrane</keyword>
<proteinExistence type="inferred from homology"/>
<dbReference type="GO" id="GO:0030313">
    <property type="term" value="C:cell envelope"/>
    <property type="evidence" value="ECO:0007669"/>
    <property type="project" value="UniProtKB-SubCell"/>
</dbReference>
<name>A0A841R8I8_9SPIO</name>
<feature type="transmembrane region" description="Helical" evidence="7">
    <location>
        <begin position="548"/>
        <end position="571"/>
    </location>
</feature>
<feature type="domain" description="Guanylate cyclase" evidence="8">
    <location>
        <begin position="611"/>
        <end position="741"/>
    </location>
</feature>
<dbReference type="InterPro" id="IPR001054">
    <property type="entry name" value="A/G_cyclase"/>
</dbReference>
<keyword evidence="9" id="KW-0456">Lyase</keyword>
<evidence type="ECO:0000256" key="6">
    <source>
        <dbReference type="ARBA" id="ARBA00023136"/>
    </source>
</evidence>
<keyword evidence="3" id="KW-1003">Cell membrane</keyword>
<dbReference type="RefSeq" id="WP_184743024.1">
    <property type="nucleotide sequence ID" value="NZ_JACHGJ010000001.1"/>
</dbReference>
<evidence type="ECO:0000256" key="2">
    <source>
        <dbReference type="ARBA" id="ARBA00005381"/>
    </source>
</evidence>
<dbReference type="InterPro" id="IPR007890">
    <property type="entry name" value="CHASE2"/>
</dbReference>
<comment type="similarity">
    <text evidence="2">Belongs to the adenylyl cyclase class-3 family.</text>
</comment>
<keyword evidence="4 7" id="KW-0812">Transmembrane</keyword>
<dbReference type="PANTHER" id="PTHR43081:SF1">
    <property type="entry name" value="ADENYLATE CYCLASE, TERMINAL-DIFFERENTIATION SPECIFIC"/>
    <property type="match status" value="1"/>
</dbReference>
<dbReference type="SMART" id="SM01080">
    <property type="entry name" value="CHASE2"/>
    <property type="match status" value="1"/>
</dbReference>
<feature type="transmembrane region" description="Helical" evidence="7">
    <location>
        <begin position="16"/>
        <end position="36"/>
    </location>
</feature>
<dbReference type="GO" id="GO:0004016">
    <property type="term" value="F:adenylate cyclase activity"/>
    <property type="evidence" value="ECO:0007669"/>
    <property type="project" value="UniProtKB-EC"/>
</dbReference>
<keyword evidence="10" id="KW-1185">Reference proteome</keyword>
<dbReference type="PANTHER" id="PTHR43081">
    <property type="entry name" value="ADENYLATE CYCLASE, TERMINAL-DIFFERENTIATION SPECIFIC-RELATED"/>
    <property type="match status" value="1"/>
</dbReference>
<evidence type="ECO:0000313" key="10">
    <source>
        <dbReference type="Proteomes" id="UP000587760"/>
    </source>
</evidence>
<dbReference type="Proteomes" id="UP000587760">
    <property type="component" value="Unassembled WGS sequence"/>
</dbReference>
<protein>
    <submittedName>
        <fullName evidence="9">Adenylate cyclase</fullName>
        <ecNumber evidence="9">4.6.1.1</ecNumber>
    </submittedName>
</protein>
<dbReference type="AlphaFoldDB" id="A0A841R8I8"/>